<evidence type="ECO:0000313" key="3">
    <source>
        <dbReference type="EMBL" id="EAQ80536.1"/>
    </source>
</evidence>
<dbReference type="STRING" id="314230.DSM3645_14360"/>
<evidence type="ECO:0000259" key="2">
    <source>
        <dbReference type="Pfam" id="PF00535"/>
    </source>
</evidence>
<dbReference type="OrthoDB" id="9772170at2"/>
<name>A3ZS78_9BACT</name>
<dbReference type="EMBL" id="AANZ01000008">
    <property type="protein sequence ID" value="EAQ80536.1"/>
    <property type="molecule type" value="Genomic_DNA"/>
</dbReference>
<keyword evidence="3" id="KW-0808">Transferase</keyword>
<dbReference type="AlphaFoldDB" id="A3ZS78"/>
<gene>
    <name evidence="3" type="ORF">DSM3645_14360</name>
</gene>
<organism evidence="3 4">
    <name type="scientific">Blastopirellula marina DSM 3645</name>
    <dbReference type="NCBI Taxonomy" id="314230"/>
    <lineage>
        <taxon>Bacteria</taxon>
        <taxon>Pseudomonadati</taxon>
        <taxon>Planctomycetota</taxon>
        <taxon>Planctomycetia</taxon>
        <taxon>Pirellulales</taxon>
        <taxon>Pirellulaceae</taxon>
        <taxon>Blastopirellula</taxon>
    </lineage>
</organism>
<dbReference type="InterPro" id="IPR001173">
    <property type="entry name" value="Glyco_trans_2-like"/>
</dbReference>
<evidence type="ECO:0000313" key="4">
    <source>
        <dbReference type="Proteomes" id="UP000004358"/>
    </source>
</evidence>
<dbReference type="SUPFAM" id="SSF53448">
    <property type="entry name" value="Nucleotide-diphospho-sugar transferases"/>
    <property type="match status" value="1"/>
</dbReference>
<dbReference type="PANTHER" id="PTHR48090:SF7">
    <property type="entry name" value="RFBJ PROTEIN"/>
    <property type="match status" value="1"/>
</dbReference>
<dbReference type="CDD" id="cd04179">
    <property type="entry name" value="DPM_DPG-synthase_like"/>
    <property type="match status" value="1"/>
</dbReference>
<comment type="caution">
    <text evidence="3">The sequence shown here is derived from an EMBL/GenBank/DDBJ whole genome shotgun (WGS) entry which is preliminary data.</text>
</comment>
<feature type="compositionally biased region" description="Basic and acidic residues" evidence="1">
    <location>
        <begin position="284"/>
        <end position="295"/>
    </location>
</feature>
<dbReference type="InterPro" id="IPR029044">
    <property type="entry name" value="Nucleotide-diphossugar_trans"/>
</dbReference>
<dbReference type="eggNOG" id="COG1215">
    <property type="taxonomic scope" value="Bacteria"/>
</dbReference>
<dbReference type="Proteomes" id="UP000004358">
    <property type="component" value="Unassembled WGS sequence"/>
</dbReference>
<reference evidence="3 4" key="1">
    <citation type="submission" date="2006-02" db="EMBL/GenBank/DDBJ databases">
        <authorList>
            <person name="Amann R."/>
            <person name="Ferriera S."/>
            <person name="Johnson J."/>
            <person name="Kravitz S."/>
            <person name="Halpern A."/>
            <person name="Remington K."/>
            <person name="Beeson K."/>
            <person name="Tran B."/>
            <person name="Rogers Y.-H."/>
            <person name="Friedman R."/>
            <person name="Venter J.C."/>
        </authorList>
    </citation>
    <scope>NUCLEOTIDE SEQUENCE [LARGE SCALE GENOMIC DNA]</scope>
    <source>
        <strain evidence="3 4">DSM 3645</strain>
    </source>
</reference>
<dbReference type="HOGENOM" id="CLU_033536_13_2_0"/>
<dbReference type="PANTHER" id="PTHR48090">
    <property type="entry name" value="UNDECAPRENYL-PHOSPHATE 4-DEOXY-4-FORMAMIDO-L-ARABINOSE TRANSFERASE-RELATED"/>
    <property type="match status" value="1"/>
</dbReference>
<dbReference type="InterPro" id="IPR050256">
    <property type="entry name" value="Glycosyltransferase_2"/>
</dbReference>
<evidence type="ECO:0000256" key="1">
    <source>
        <dbReference type="SAM" id="MobiDB-lite"/>
    </source>
</evidence>
<dbReference type="Pfam" id="PF00535">
    <property type="entry name" value="Glycos_transf_2"/>
    <property type="match status" value="1"/>
</dbReference>
<proteinExistence type="predicted"/>
<dbReference type="Gene3D" id="3.90.550.10">
    <property type="entry name" value="Spore Coat Polysaccharide Biosynthesis Protein SpsA, Chain A"/>
    <property type="match status" value="1"/>
</dbReference>
<dbReference type="RefSeq" id="WP_002650770.1">
    <property type="nucleotide sequence ID" value="NZ_CH672376.1"/>
</dbReference>
<accession>A3ZS78</accession>
<sequence length="312" mass="35572">MNTLNKLSVVIPARNEEGCIASTVEHLHLELRLQKVPHEIVVVDDGSTDQTWEVLQKVAGETPEVKPVSNPGPHGFGRAIQYGLQHYTGDAVVIMMADESDDCRDVVVYWEKLKEGYECVFGSRFIKGGGVIDYPTIKWMLNRMANLFIKMVFRIKLNDTTNAFKAYRREVIDGCRPLLAPHFNLTVELPLKAIVRGYTWTIIPITWRNRRTGLAKLKIREMGSRYFFITMYVWLEKYFSRGDYRRQIESDFHSTAHASDDPDLRPSGDTPAFSSDEQPDAELPSEKQDDGDRATRGLRSILTEVEAKETAD</sequence>
<feature type="compositionally biased region" description="Basic and acidic residues" evidence="1">
    <location>
        <begin position="254"/>
        <end position="266"/>
    </location>
</feature>
<feature type="region of interest" description="Disordered" evidence="1">
    <location>
        <begin position="254"/>
        <end position="312"/>
    </location>
</feature>
<dbReference type="GO" id="GO:0016740">
    <property type="term" value="F:transferase activity"/>
    <property type="evidence" value="ECO:0007669"/>
    <property type="project" value="UniProtKB-KW"/>
</dbReference>
<protein>
    <submittedName>
        <fullName evidence="3">Putative polyprenol phosphate mannosyl transferase 1 (Ppm1)</fullName>
    </submittedName>
</protein>
<feature type="domain" description="Glycosyltransferase 2-like" evidence="2">
    <location>
        <begin position="8"/>
        <end position="172"/>
    </location>
</feature>